<sequence>MSVGLYSLLDETNVSSNCGSRGFGRVRRLPAIQVDSWEFRKHAQEGSVMPNALVACDVDGDGVAEIIFGTTGGQLIVVKPDHRVPIYSRTLAATICIVLYSAAHRRLVVLTLEGQCEVTEGFLVGGGRPAPAAFCAPGHTKRQQDAAPTPRAGSNSRLGNCASSQNEGIMSSNPSFTSSHVFCVAPNCICGDITAEEGATTVFLGSQNCIYVYSLAPGGDCLGSLFLQAPVTSMRCFTVPFATEGNLRVLSTPPASSKNAAAETQVFSDDSAPVGGGMCGASSQQTQAGATLLLFTCQEQLVLLNASTSNVRQWGVSGHSRCVAMQEKTVRDSPGKTVVDGACTASHSPAHRTVSLFPDDAANARTTLLQPLWQCSMRCISELQQRQPCPRTVSEEECHAQGGGRSSSPGRGAVSLPEIAATAAREEAGSSPRKQRVLRGRSTPAVAAAASQLREDSETVWDGLEHDLQLSFAVDVAVGRSKLQFAIASEDGRWFILEMSPADDDTPTQAVQTVSSATPTEAVTHAASRKWAAASILCIASGNLSPQWFLQCVRHFCVGNDEFRAVLLSTDGTCYLVDGNSKTCIESYLKADASSCTILQDGVMGRPMHPCCAAPGRAATTTPTTAISSASLQPRSRFVCCCGCNCGTVETRNGRRIFLVCVTVDEIVISSVGGDAFLSARQCPRQETGTGERPLASSGPLAVAHAANVAAAGAGGGGGKTHGWGEVCSGCGIPTAGGGHVGDEVDNVDKEEEELMLELGTALLEAECCADPVSLFSPEERRFAARKLCAAGYTPQEWELLLQLDAELSE</sequence>
<dbReference type="EMBL" id="MKKU01000081">
    <property type="protein sequence ID" value="RNF25605.1"/>
    <property type="molecule type" value="Genomic_DNA"/>
</dbReference>
<feature type="region of interest" description="Disordered" evidence="1">
    <location>
        <begin position="422"/>
        <end position="442"/>
    </location>
</feature>
<reference evidence="2 3" key="1">
    <citation type="journal article" date="2018" name="BMC Genomics">
        <title>Genomic comparison of Trypanosoma conorhini and Trypanosoma rangeli to Trypanosoma cruzi strains of high and low virulence.</title>
        <authorList>
            <person name="Bradwell K.R."/>
            <person name="Koparde V.N."/>
            <person name="Matveyev A.V."/>
            <person name="Serrano M.G."/>
            <person name="Alves J.M."/>
            <person name="Parikh H."/>
            <person name="Huang B."/>
            <person name="Lee V."/>
            <person name="Espinosa-Alvarez O."/>
            <person name="Ortiz P.A."/>
            <person name="Costa-Martins A.G."/>
            <person name="Teixeira M.M."/>
            <person name="Buck G.A."/>
        </authorList>
    </citation>
    <scope>NUCLEOTIDE SEQUENCE [LARGE SCALE GENOMIC DNA]</scope>
    <source>
        <strain evidence="2 3">025E</strain>
    </source>
</reference>
<dbReference type="GeneID" id="40315712"/>
<feature type="region of interest" description="Disordered" evidence="1">
    <location>
        <begin position="139"/>
        <end position="158"/>
    </location>
</feature>
<evidence type="ECO:0000256" key="1">
    <source>
        <dbReference type="SAM" id="MobiDB-lite"/>
    </source>
</evidence>
<accession>A0A422Q6J6</accession>
<dbReference type="RefSeq" id="XP_029230811.1">
    <property type="nucleotide sequence ID" value="XM_029369036.1"/>
</dbReference>
<evidence type="ECO:0000313" key="2">
    <source>
        <dbReference type="EMBL" id="RNF25605.1"/>
    </source>
</evidence>
<gene>
    <name evidence="2" type="ORF">Tco025E_02101</name>
</gene>
<keyword evidence="3" id="KW-1185">Reference proteome</keyword>
<proteinExistence type="predicted"/>
<comment type="caution">
    <text evidence="2">The sequence shown here is derived from an EMBL/GenBank/DDBJ whole genome shotgun (WGS) entry which is preliminary data.</text>
</comment>
<evidence type="ECO:0000313" key="3">
    <source>
        <dbReference type="Proteomes" id="UP000284403"/>
    </source>
</evidence>
<dbReference type="OrthoDB" id="9996127at2759"/>
<dbReference type="AlphaFoldDB" id="A0A422Q6J6"/>
<organism evidence="2 3">
    <name type="scientific">Trypanosoma conorhini</name>
    <dbReference type="NCBI Taxonomy" id="83891"/>
    <lineage>
        <taxon>Eukaryota</taxon>
        <taxon>Discoba</taxon>
        <taxon>Euglenozoa</taxon>
        <taxon>Kinetoplastea</taxon>
        <taxon>Metakinetoplastina</taxon>
        <taxon>Trypanosomatida</taxon>
        <taxon>Trypanosomatidae</taxon>
        <taxon>Trypanosoma</taxon>
    </lineage>
</organism>
<name>A0A422Q6J6_9TRYP</name>
<dbReference type="Proteomes" id="UP000284403">
    <property type="component" value="Unassembled WGS sequence"/>
</dbReference>
<protein>
    <submittedName>
        <fullName evidence="2">Putative FG-GAP repeat protein</fullName>
    </submittedName>
</protein>